<dbReference type="EMBL" id="CM042059">
    <property type="protein sequence ID" value="KAI3680701.1"/>
    <property type="molecule type" value="Genomic_DNA"/>
</dbReference>
<accession>A0ACB8Y7C7</accession>
<proteinExistence type="predicted"/>
<dbReference type="Proteomes" id="UP001055879">
    <property type="component" value="Linkage Group LG13"/>
</dbReference>
<organism evidence="1 2">
    <name type="scientific">Arctium lappa</name>
    <name type="common">Greater burdock</name>
    <name type="synonym">Lappa major</name>
    <dbReference type="NCBI Taxonomy" id="4217"/>
    <lineage>
        <taxon>Eukaryota</taxon>
        <taxon>Viridiplantae</taxon>
        <taxon>Streptophyta</taxon>
        <taxon>Embryophyta</taxon>
        <taxon>Tracheophyta</taxon>
        <taxon>Spermatophyta</taxon>
        <taxon>Magnoliopsida</taxon>
        <taxon>eudicotyledons</taxon>
        <taxon>Gunneridae</taxon>
        <taxon>Pentapetalae</taxon>
        <taxon>asterids</taxon>
        <taxon>campanulids</taxon>
        <taxon>Asterales</taxon>
        <taxon>Asteraceae</taxon>
        <taxon>Carduoideae</taxon>
        <taxon>Cardueae</taxon>
        <taxon>Arctiinae</taxon>
        <taxon>Arctium</taxon>
    </lineage>
</organism>
<evidence type="ECO:0000313" key="1">
    <source>
        <dbReference type="EMBL" id="KAI3680701.1"/>
    </source>
</evidence>
<keyword evidence="2" id="KW-1185">Reference proteome</keyword>
<comment type="caution">
    <text evidence="1">The sequence shown here is derived from an EMBL/GenBank/DDBJ whole genome shotgun (WGS) entry which is preliminary data.</text>
</comment>
<name>A0ACB8Y7C7_ARCLA</name>
<sequence>MAVNAVEMREKEKNKQATERSGDKRKWEGTVRDFKPVKSVKFDQRPVSKFENKPCSKCNRMHKRECKINQEGCYKCGKVGHLARDCHNLRSCYQCGSPDHIRLNCPQLKKGSVGGSIEKGSEKKGEPAKARARVFNMSAEEAAEIPDVVTGTFFIDSNYAKVLFDSGENRSFVSPNFVHKLNVKPKKLKRELKVEVADNSQILVEEVYDGSSIVIEGQSFPLRLYPMGMGEFDVIVGMDWLASNDAYIVCNKKLIRIAQPGKEEIVVFGDRRNRNSCLISMIKAKKCLIKGCVGFLAYVLDAKKEKKGLESVPVVSEFPEVFPEDLTTLPPDRQVEFRIDLVPGAVPIARAPYRLAPAEMKEMMTQLQELLDKGFIRPSTSPWGAPILFVKKKDGSMRMCIDYRELNKLTVKNKYPLPRIDDLFDQLQGASYFSKIDMRSGYHQLKVREEDVSKTAFRTRYGHYEFLVMPFGLTNAPATFMDLMNRVCSPFLDKYVIVFIDDILIYSHSKEDHEIHLRAILELLKREKLYAKFSKCEFWLKEVQFLGHVVSKDGIQVDPAKIEAIKGWEAPKSPSEVRSFLGLAGYYRKFIQDFSRIATPLTTLTRKNVKFIWVEAQKEAFGKLKESLSSAPILSLPNGSEGFVIYSDASKLGLGCVLMQEGKVIAYASRQLKEHEKNYPTHDLELAAVVFALKIWRHYLYGIKCQIYTDHKSLQYLFNQKELNMRQRRWMELLSDYDCEILYHPRKANVVADALSRKEHGEIAEVVAFRVDVVSNFLEEVIKSQEEAVSTENLKSERIVGIVNSLVVDNRGVKCFNKRVWIPKVGDLRQKVLEEAHRSRYSVHPGTNKMYRDVKAEHQRPYGELQPLEIPVWKWDEITMDLVTGLPRSPKGHDAIWVIVDRLTKSAHFLPIKETYSLETLARLYIDEIVTRHGVPSSIVSERDARFTSTFWRSLQRELGSQLKLSTAYHPQTDGQSERTIQTLEDMLRACVIDFKGSWEIHLPLIEFSYNNSYHASIQAAPFEALYGRKCRTPLCWNEVGERQLAGPEIVQLTADKVDQIRARLKIARDRQKVYADRRRKPIEFQIGDKVMLKVSPWKGVIRFGKNGKLRPRFVGPFIITDRVGEVAYELDLPASLSGIHPTFHVSNLKKCLAESDIVVPLEDIQIDEKLSYIEETVAITDLKIKKLRNKEIRLVKVQWKFHQGQESTWEVEADMKAQYPQLFNDRIPGTEFP</sequence>
<evidence type="ECO:0000313" key="2">
    <source>
        <dbReference type="Proteomes" id="UP001055879"/>
    </source>
</evidence>
<protein>
    <submittedName>
        <fullName evidence="1">Uncharacterized protein</fullName>
    </submittedName>
</protein>
<gene>
    <name evidence="1" type="ORF">L6452_35475</name>
</gene>
<reference evidence="2" key="1">
    <citation type="journal article" date="2022" name="Mol. Ecol. Resour.">
        <title>The genomes of chicory, endive, great burdock and yacon provide insights into Asteraceae palaeo-polyploidization history and plant inulin production.</title>
        <authorList>
            <person name="Fan W."/>
            <person name="Wang S."/>
            <person name="Wang H."/>
            <person name="Wang A."/>
            <person name="Jiang F."/>
            <person name="Liu H."/>
            <person name="Zhao H."/>
            <person name="Xu D."/>
            <person name="Zhang Y."/>
        </authorList>
    </citation>
    <scope>NUCLEOTIDE SEQUENCE [LARGE SCALE GENOMIC DNA]</scope>
    <source>
        <strain evidence="2">cv. Niubang</strain>
    </source>
</reference>
<reference evidence="1 2" key="2">
    <citation type="journal article" date="2022" name="Mol. Ecol. Resour.">
        <title>The genomes of chicory, endive, great burdock and yacon provide insights into Asteraceae paleo-polyploidization history and plant inulin production.</title>
        <authorList>
            <person name="Fan W."/>
            <person name="Wang S."/>
            <person name="Wang H."/>
            <person name="Wang A."/>
            <person name="Jiang F."/>
            <person name="Liu H."/>
            <person name="Zhao H."/>
            <person name="Xu D."/>
            <person name="Zhang Y."/>
        </authorList>
    </citation>
    <scope>NUCLEOTIDE SEQUENCE [LARGE SCALE GENOMIC DNA]</scope>
    <source>
        <strain evidence="2">cv. Niubang</strain>
    </source>
</reference>